<dbReference type="InterPro" id="IPR021109">
    <property type="entry name" value="Peptidase_aspartic_dom_sf"/>
</dbReference>
<dbReference type="Proteomes" id="UP000664521">
    <property type="component" value="Unassembled WGS sequence"/>
</dbReference>
<proteinExistence type="predicted"/>
<organism evidence="3 4">
    <name type="scientific">Heterodermia speciosa</name>
    <dbReference type="NCBI Taxonomy" id="116794"/>
    <lineage>
        <taxon>Eukaryota</taxon>
        <taxon>Fungi</taxon>
        <taxon>Dikarya</taxon>
        <taxon>Ascomycota</taxon>
        <taxon>Pezizomycotina</taxon>
        <taxon>Lecanoromycetes</taxon>
        <taxon>OSLEUM clade</taxon>
        <taxon>Lecanoromycetidae</taxon>
        <taxon>Caliciales</taxon>
        <taxon>Physciaceae</taxon>
        <taxon>Heterodermia</taxon>
    </lineage>
</organism>
<feature type="domain" description="Peptidase A1" evidence="2">
    <location>
        <begin position="340"/>
        <end position="740"/>
    </location>
</feature>
<dbReference type="InterPro" id="IPR000210">
    <property type="entry name" value="BTB/POZ_dom"/>
</dbReference>
<name>A0A8H3G0V5_9LECA</name>
<dbReference type="PANTHER" id="PTHR47843:SF2">
    <property type="entry name" value="BTB DOMAIN-CONTAINING PROTEIN"/>
    <property type="match status" value="1"/>
</dbReference>
<evidence type="ECO:0000259" key="2">
    <source>
        <dbReference type="PROSITE" id="PS51767"/>
    </source>
</evidence>
<dbReference type="SUPFAM" id="SSF54695">
    <property type="entry name" value="POZ domain"/>
    <property type="match status" value="1"/>
</dbReference>
<feature type="domain" description="BTB" evidence="1">
    <location>
        <begin position="30"/>
        <end position="101"/>
    </location>
</feature>
<dbReference type="PROSITE" id="PS51767">
    <property type="entry name" value="PEPTIDASE_A1"/>
    <property type="match status" value="1"/>
</dbReference>
<keyword evidence="4" id="KW-1185">Reference proteome</keyword>
<gene>
    <name evidence="3" type="ORF">HETSPECPRED_008972</name>
</gene>
<dbReference type="Gene3D" id="3.30.710.10">
    <property type="entry name" value="Potassium Channel Kv1.1, Chain A"/>
    <property type="match status" value="1"/>
</dbReference>
<sequence>MELVIESCRNQAMEFLDPSPHLIPKYQESLPIPLTIGDGEEQRIFYVHEALLRATSEYFTTALSSNFPEGQQKTCSFPEDDPYAFRAYVEYLYRGEYHVRTVWPSAEGGEQQSWFLLHAQCFALGNKLIALGFKKYIVCRLAFVLENTALKSALSPTMETILLMAKTVYDSTVPKDGWDMRDLLAAYCASRLSPSKDHDDKGRSTHWEPTDIRSLAESQLEEFVGDVMIKMHLLPLLLVACYVTSLANATEQSVLRSLDNAPVIHFAITRRDGAFTGTVAGEDWVDLDYLVKQVEIAECRFNLTKRVVRGNKLVRKAKTDGAGGKDRTGLMGEIASKGTWYAKINIGKPPQEIEMDLNMLSSDFYVVKTSSQNGNSYDDFFSSSITKSPERPFPTCTLPNDEFYLPTLNTSVLLSFAYCRPQKFTRKTLGASGSILGLAASKHLAQTRSGSLIAQLVQNKVIERPVFSLMLINGRQGVLSIGGTGAPAVDLVVKQTKDQLDRIGALERGETLLPLVGENPVAVRGGTPLTKRGRSHTEIIETREASWKDGWEWSTVQGAEGWWQILMQGVWVDDSKVLQNQAVVVDINCPFILAPPLAAKAFYASISGSRPLPAPYSNFYVFPCLNPPIIQFEFGTNLAKFLAMHGGRGADWLGMPGGRFSLGRLNNGSGYCVGSVVETRMGIREERDEMMGGTRNELRTSVQRGGMGGNGMRDVWVMGEGFFRGVGAAFDLHEQKVGFRAY</sequence>
<reference evidence="3" key="1">
    <citation type="submission" date="2021-03" db="EMBL/GenBank/DDBJ databases">
        <authorList>
            <person name="Tagirdzhanova G."/>
        </authorList>
    </citation>
    <scope>NUCLEOTIDE SEQUENCE</scope>
</reference>
<dbReference type="OrthoDB" id="15189at2759"/>
<dbReference type="InterPro" id="IPR034164">
    <property type="entry name" value="Pepsin-like_dom"/>
</dbReference>
<evidence type="ECO:0000313" key="4">
    <source>
        <dbReference type="Proteomes" id="UP000664521"/>
    </source>
</evidence>
<dbReference type="PROSITE" id="PS50097">
    <property type="entry name" value="BTB"/>
    <property type="match status" value="1"/>
</dbReference>
<evidence type="ECO:0008006" key="5">
    <source>
        <dbReference type="Google" id="ProtNLM"/>
    </source>
</evidence>
<dbReference type="EMBL" id="CAJPDS010000070">
    <property type="protein sequence ID" value="CAF9933720.1"/>
    <property type="molecule type" value="Genomic_DNA"/>
</dbReference>
<evidence type="ECO:0000313" key="3">
    <source>
        <dbReference type="EMBL" id="CAF9933720.1"/>
    </source>
</evidence>
<dbReference type="SUPFAM" id="SSF50630">
    <property type="entry name" value="Acid proteases"/>
    <property type="match status" value="1"/>
</dbReference>
<evidence type="ECO:0000259" key="1">
    <source>
        <dbReference type="PROSITE" id="PS50097"/>
    </source>
</evidence>
<dbReference type="CDD" id="cd05471">
    <property type="entry name" value="pepsin_like"/>
    <property type="match status" value="1"/>
</dbReference>
<dbReference type="InterPro" id="IPR011333">
    <property type="entry name" value="SKP1/BTB/POZ_sf"/>
</dbReference>
<comment type="caution">
    <text evidence="3">The sequence shown here is derived from an EMBL/GenBank/DDBJ whole genome shotgun (WGS) entry which is preliminary data.</text>
</comment>
<dbReference type="Pfam" id="PF00651">
    <property type="entry name" value="BTB"/>
    <property type="match status" value="1"/>
</dbReference>
<dbReference type="InterPro" id="IPR033121">
    <property type="entry name" value="PEPTIDASE_A1"/>
</dbReference>
<dbReference type="CDD" id="cd18186">
    <property type="entry name" value="BTB_POZ_ZBTB_KLHL-like"/>
    <property type="match status" value="1"/>
</dbReference>
<dbReference type="PANTHER" id="PTHR47843">
    <property type="entry name" value="BTB DOMAIN-CONTAINING PROTEIN-RELATED"/>
    <property type="match status" value="1"/>
</dbReference>
<dbReference type="AlphaFoldDB" id="A0A8H3G0V5"/>
<protein>
    <recommendedName>
        <fullName evidence="5">BTB domain-containing protein</fullName>
    </recommendedName>
</protein>
<accession>A0A8H3G0V5</accession>
<dbReference type="Gene3D" id="2.40.70.10">
    <property type="entry name" value="Acid Proteases"/>
    <property type="match status" value="2"/>
</dbReference>